<dbReference type="Pfam" id="PF01393">
    <property type="entry name" value="Chromo_shadow"/>
    <property type="match status" value="1"/>
</dbReference>
<keyword evidence="2" id="KW-0539">Nucleus</keyword>
<reference evidence="5 6" key="1">
    <citation type="journal article" date="2018" name="MBio">
        <title>Comparative Genomics Reveals the Core Gene Toolbox for the Fungus-Insect Symbiosis.</title>
        <authorList>
            <person name="Wang Y."/>
            <person name="Stata M."/>
            <person name="Wang W."/>
            <person name="Stajich J.E."/>
            <person name="White M.M."/>
            <person name="Moncalvo J.M."/>
        </authorList>
    </citation>
    <scope>NUCLEOTIDE SEQUENCE [LARGE SCALE GENOMIC DNA]</scope>
    <source>
        <strain evidence="5 6">AUS-77-4</strain>
    </source>
</reference>
<dbReference type="EMBL" id="MBFT01000571">
    <property type="protein sequence ID" value="PVU89140.1"/>
    <property type="molecule type" value="Genomic_DNA"/>
</dbReference>
<evidence type="ECO:0000313" key="6">
    <source>
        <dbReference type="Proteomes" id="UP000245699"/>
    </source>
</evidence>
<evidence type="ECO:0000313" key="5">
    <source>
        <dbReference type="EMBL" id="PVU89140.1"/>
    </source>
</evidence>
<dbReference type="GO" id="GO:0005634">
    <property type="term" value="C:nucleus"/>
    <property type="evidence" value="ECO:0007669"/>
    <property type="project" value="UniProtKB-SubCell"/>
</dbReference>
<feature type="compositionally biased region" description="Acidic residues" evidence="3">
    <location>
        <begin position="24"/>
        <end position="34"/>
    </location>
</feature>
<dbReference type="STRING" id="61424.A0A2T9Y9Y7"/>
<dbReference type="SUPFAM" id="SSF54160">
    <property type="entry name" value="Chromo domain-like"/>
    <property type="match status" value="2"/>
</dbReference>
<dbReference type="PROSITE" id="PS50013">
    <property type="entry name" value="CHROMO_2"/>
    <property type="match status" value="1"/>
</dbReference>
<sequence length="218" mass="24939">MSKNIEDTKLDLSDKEFDPKEQDASENPEDDSSNEEGVYNVERLCDHSYNTAKRKFKYFVKWEGYPESDNTWEDEDNIMSEALLNKYWNEKKAAGILKEDIMNGSSSKLKKRTSSALSKTPARESKRQNVNGSNEKKSAFADTAFDDSFLPESDNWENAIRCIETVDKTPDTGLIVYVVWKDGKRSVHPSSVVNAKCPQKVIQFYEERLRFSGSPHAD</sequence>
<evidence type="ECO:0000259" key="4">
    <source>
        <dbReference type="PROSITE" id="PS50013"/>
    </source>
</evidence>
<dbReference type="SMART" id="SM00300">
    <property type="entry name" value="ChSh"/>
    <property type="match status" value="1"/>
</dbReference>
<dbReference type="InterPro" id="IPR008251">
    <property type="entry name" value="Chromo_shadow_dom"/>
</dbReference>
<name>A0A2T9Y9Y7_9FUNG</name>
<proteinExistence type="predicted"/>
<dbReference type="InterPro" id="IPR023779">
    <property type="entry name" value="Chromodomain_CS"/>
</dbReference>
<dbReference type="Proteomes" id="UP000245699">
    <property type="component" value="Unassembled WGS sequence"/>
</dbReference>
<dbReference type="SMART" id="SM00298">
    <property type="entry name" value="CHROMO"/>
    <property type="match status" value="1"/>
</dbReference>
<comment type="caution">
    <text evidence="5">The sequence shown here is derived from an EMBL/GenBank/DDBJ whole genome shotgun (WGS) entry which is preliminary data.</text>
</comment>
<evidence type="ECO:0000256" key="3">
    <source>
        <dbReference type="SAM" id="MobiDB-lite"/>
    </source>
</evidence>
<feature type="domain" description="Chromo" evidence="4">
    <location>
        <begin position="39"/>
        <end position="99"/>
    </location>
</feature>
<feature type="region of interest" description="Disordered" evidence="3">
    <location>
        <begin position="107"/>
        <end position="137"/>
    </location>
</feature>
<dbReference type="PANTHER" id="PTHR22812">
    <property type="entry name" value="CHROMOBOX PROTEIN"/>
    <property type="match status" value="1"/>
</dbReference>
<organism evidence="5 6">
    <name type="scientific">Furculomyces boomerangus</name>
    <dbReference type="NCBI Taxonomy" id="61424"/>
    <lineage>
        <taxon>Eukaryota</taxon>
        <taxon>Fungi</taxon>
        <taxon>Fungi incertae sedis</taxon>
        <taxon>Zoopagomycota</taxon>
        <taxon>Kickxellomycotina</taxon>
        <taxon>Harpellomycetes</taxon>
        <taxon>Harpellales</taxon>
        <taxon>Harpellaceae</taxon>
        <taxon>Furculomyces</taxon>
    </lineage>
</organism>
<dbReference type="Pfam" id="PF00385">
    <property type="entry name" value="Chromo"/>
    <property type="match status" value="1"/>
</dbReference>
<dbReference type="InterPro" id="IPR016197">
    <property type="entry name" value="Chromo-like_dom_sf"/>
</dbReference>
<keyword evidence="6" id="KW-1185">Reference proteome</keyword>
<dbReference type="CDD" id="cd00024">
    <property type="entry name" value="CD_CSD"/>
    <property type="match status" value="1"/>
</dbReference>
<dbReference type="CDD" id="cd18657">
    <property type="entry name" value="CSD_Swi6"/>
    <property type="match status" value="1"/>
</dbReference>
<dbReference type="InterPro" id="IPR023780">
    <property type="entry name" value="Chromo_domain"/>
</dbReference>
<gene>
    <name evidence="5" type="ORF">BB559_005230</name>
</gene>
<dbReference type="InterPro" id="IPR051219">
    <property type="entry name" value="Heterochromatin_chromo-domain"/>
</dbReference>
<accession>A0A2T9Y9Y7</accession>
<dbReference type="PROSITE" id="PS00598">
    <property type="entry name" value="CHROMO_1"/>
    <property type="match status" value="1"/>
</dbReference>
<feature type="compositionally biased region" description="Basic and acidic residues" evidence="3">
    <location>
        <begin position="1"/>
        <end position="23"/>
    </location>
</feature>
<dbReference type="GO" id="GO:0000792">
    <property type="term" value="C:heterochromatin"/>
    <property type="evidence" value="ECO:0007669"/>
    <property type="project" value="UniProtKB-ARBA"/>
</dbReference>
<evidence type="ECO:0000256" key="2">
    <source>
        <dbReference type="ARBA" id="ARBA00023242"/>
    </source>
</evidence>
<dbReference type="InterPro" id="IPR000953">
    <property type="entry name" value="Chromo/chromo_shadow_dom"/>
</dbReference>
<comment type="subcellular location">
    <subcellularLocation>
        <location evidence="1">Nucleus</location>
    </subcellularLocation>
</comment>
<protein>
    <recommendedName>
        <fullName evidence="4">Chromo domain-containing protein</fullName>
    </recommendedName>
</protein>
<dbReference type="AlphaFoldDB" id="A0A2T9Y9Y7"/>
<dbReference type="OrthoDB" id="2162520at2759"/>
<feature type="region of interest" description="Disordered" evidence="3">
    <location>
        <begin position="1"/>
        <end position="39"/>
    </location>
</feature>
<evidence type="ECO:0000256" key="1">
    <source>
        <dbReference type="ARBA" id="ARBA00004123"/>
    </source>
</evidence>
<dbReference type="Gene3D" id="2.40.50.40">
    <property type="match status" value="2"/>
</dbReference>